<organism evidence="12 13">
    <name type="scientific">Candidatus Desulfovibrio intestinavium</name>
    <dbReference type="NCBI Taxonomy" id="2838534"/>
    <lineage>
        <taxon>Bacteria</taxon>
        <taxon>Pseudomonadati</taxon>
        <taxon>Thermodesulfobacteriota</taxon>
        <taxon>Desulfovibrionia</taxon>
        <taxon>Desulfovibrionales</taxon>
        <taxon>Desulfovibrionaceae</taxon>
        <taxon>Desulfovibrio</taxon>
    </lineage>
</organism>
<comment type="pathway">
    <text evidence="3">Cofactor biosynthesis; riboflavin biosynthesis; riboflavin from 2-hydroxy-3-oxobutyl phosphate and 5-amino-6-(D-ribitylamino)uracil: step 2/2.</text>
</comment>
<dbReference type="NCBIfam" id="NF006767">
    <property type="entry name" value="PRK09289.1"/>
    <property type="match status" value="1"/>
</dbReference>
<keyword evidence="6" id="KW-0686">Riboflavin biosynthesis</keyword>
<dbReference type="InterPro" id="IPR001783">
    <property type="entry name" value="Lumazine-bd"/>
</dbReference>
<evidence type="ECO:0000313" key="12">
    <source>
        <dbReference type="EMBL" id="HJA79356.1"/>
    </source>
</evidence>
<name>A0A9D2HLV8_9BACT</name>
<reference evidence="12" key="2">
    <citation type="submission" date="2021-04" db="EMBL/GenBank/DDBJ databases">
        <authorList>
            <person name="Gilroy R."/>
        </authorList>
    </citation>
    <scope>NUCLEOTIDE SEQUENCE</scope>
    <source>
        <strain evidence="12">5032</strain>
    </source>
</reference>
<dbReference type="Gene3D" id="2.40.30.20">
    <property type="match status" value="2"/>
</dbReference>
<proteinExistence type="predicted"/>
<dbReference type="EMBL" id="DWZD01000040">
    <property type="protein sequence ID" value="HJA79356.1"/>
    <property type="molecule type" value="Genomic_DNA"/>
</dbReference>
<dbReference type="InterPro" id="IPR017938">
    <property type="entry name" value="Riboflavin_synthase-like_b-brl"/>
</dbReference>
<evidence type="ECO:0000256" key="7">
    <source>
        <dbReference type="ARBA" id="ARBA00022679"/>
    </source>
</evidence>
<comment type="function">
    <text evidence="2">Catalyzes the dismutation of two molecules of 6,7-dimethyl-8-ribityllumazine, resulting in the formation of riboflavin and 5-amino-6-(D-ribitylamino)uracil.</text>
</comment>
<reference evidence="12" key="1">
    <citation type="journal article" date="2021" name="PeerJ">
        <title>Extensive microbial diversity within the chicken gut microbiome revealed by metagenomics and culture.</title>
        <authorList>
            <person name="Gilroy R."/>
            <person name="Ravi A."/>
            <person name="Getino M."/>
            <person name="Pursley I."/>
            <person name="Horton D.L."/>
            <person name="Alikhan N.F."/>
            <person name="Baker D."/>
            <person name="Gharbi K."/>
            <person name="Hall N."/>
            <person name="Watson M."/>
            <person name="Adriaenssens E.M."/>
            <person name="Foster-Nyarko E."/>
            <person name="Jarju S."/>
            <person name="Secka A."/>
            <person name="Antonio M."/>
            <person name="Oren A."/>
            <person name="Chaudhuri R.R."/>
            <person name="La Ragione R."/>
            <person name="Hildebrand F."/>
            <person name="Pallen M.J."/>
        </authorList>
    </citation>
    <scope>NUCLEOTIDE SEQUENCE</scope>
    <source>
        <strain evidence="12">5032</strain>
    </source>
</reference>
<accession>A0A9D2HLV8</accession>
<comment type="caution">
    <text evidence="12">The sequence shown here is derived from an EMBL/GenBank/DDBJ whole genome shotgun (WGS) entry which is preliminary data.</text>
</comment>
<dbReference type="GO" id="GO:0004746">
    <property type="term" value="F:riboflavin synthase activity"/>
    <property type="evidence" value="ECO:0007669"/>
    <property type="project" value="UniProtKB-UniRule"/>
</dbReference>
<evidence type="ECO:0000313" key="13">
    <source>
        <dbReference type="Proteomes" id="UP000823821"/>
    </source>
</evidence>
<evidence type="ECO:0000259" key="11">
    <source>
        <dbReference type="PROSITE" id="PS51177"/>
    </source>
</evidence>
<feature type="repeat" description="Lumazine-binding" evidence="10">
    <location>
        <begin position="97"/>
        <end position="193"/>
    </location>
</feature>
<comment type="catalytic activity">
    <reaction evidence="1">
        <text>2 6,7-dimethyl-8-(1-D-ribityl)lumazine + H(+) = 5-amino-6-(D-ribitylamino)uracil + riboflavin</text>
        <dbReference type="Rhea" id="RHEA:20772"/>
        <dbReference type="ChEBI" id="CHEBI:15378"/>
        <dbReference type="ChEBI" id="CHEBI:15934"/>
        <dbReference type="ChEBI" id="CHEBI:57986"/>
        <dbReference type="ChEBI" id="CHEBI:58201"/>
        <dbReference type="EC" id="2.5.1.9"/>
    </reaction>
</comment>
<evidence type="ECO:0000256" key="4">
    <source>
        <dbReference type="ARBA" id="ARBA00012827"/>
    </source>
</evidence>
<feature type="domain" description="Lumazine-binding" evidence="11">
    <location>
        <begin position="97"/>
        <end position="193"/>
    </location>
</feature>
<dbReference type="PROSITE" id="PS51177">
    <property type="entry name" value="LUMAZINE_BIND"/>
    <property type="match status" value="2"/>
</dbReference>
<dbReference type="PANTHER" id="PTHR21098:SF12">
    <property type="entry name" value="RIBOFLAVIN SYNTHASE"/>
    <property type="match status" value="1"/>
</dbReference>
<dbReference type="CDD" id="cd00402">
    <property type="entry name" value="Riboflavin_synthase_like"/>
    <property type="match status" value="1"/>
</dbReference>
<dbReference type="Pfam" id="PF00677">
    <property type="entry name" value="Lum_binding"/>
    <property type="match status" value="2"/>
</dbReference>
<evidence type="ECO:0000256" key="2">
    <source>
        <dbReference type="ARBA" id="ARBA00002803"/>
    </source>
</evidence>
<dbReference type="FunFam" id="2.40.30.20:FF:000003">
    <property type="entry name" value="Riboflavin synthase, alpha subunit"/>
    <property type="match status" value="1"/>
</dbReference>
<dbReference type="InterPro" id="IPR026017">
    <property type="entry name" value="Lumazine-bd_dom"/>
</dbReference>
<dbReference type="PIRSF" id="PIRSF000498">
    <property type="entry name" value="Riboflavin_syn_A"/>
    <property type="match status" value="1"/>
</dbReference>
<dbReference type="PANTHER" id="PTHR21098">
    <property type="entry name" value="RIBOFLAVIN SYNTHASE ALPHA CHAIN"/>
    <property type="match status" value="1"/>
</dbReference>
<keyword evidence="8" id="KW-0677">Repeat</keyword>
<evidence type="ECO:0000256" key="10">
    <source>
        <dbReference type="PROSITE-ProRule" id="PRU00524"/>
    </source>
</evidence>
<dbReference type="NCBIfam" id="TIGR00187">
    <property type="entry name" value="ribE"/>
    <property type="match status" value="1"/>
</dbReference>
<feature type="repeat" description="Lumazine-binding" evidence="10">
    <location>
        <begin position="1"/>
        <end position="96"/>
    </location>
</feature>
<keyword evidence="7 12" id="KW-0808">Transferase</keyword>
<dbReference type="EC" id="2.5.1.9" evidence="4 9"/>
<feature type="domain" description="Lumazine-binding" evidence="11">
    <location>
        <begin position="1"/>
        <end position="96"/>
    </location>
</feature>
<evidence type="ECO:0000256" key="9">
    <source>
        <dbReference type="NCBIfam" id="TIGR00187"/>
    </source>
</evidence>
<evidence type="ECO:0000256" key="1">
    <source>
        <dbReference type="ARBA" id="ARBA00000968"/>
    </source>
</evidence>
<dbReference type="AlphaFoldDB" id="A0A9D2HLV8"/>
<dbReference type="InterPro" id="IPR023366">
    <property type="entry name" value="ATP_synth_asu-like_sf"/>
</dbReference>
<dbReference type="GO" id="GO:0009231">
    <property type="term" value="P:riboflavin biosynthetic process"/>
    <property type="evidence" value="ECO:0007669"/>
    <property type="project" value="UniProtKB-KW"/>
</dbReference>
<evidence type="ECO:0000256" key="8">
    <source>
        <dbReference type="ARBA" id="ARBA00022737"/>
    </source>
</evidence>
<dbReference type="SUPFAM" id="SSF63380">
    <property type="entry name" value="Riboflavin synthase domain-like"/>
    <property type="match status" value="2"/>
</dbReference>
<gene>
    <name evidence="12" type="ORF">H9784_07310</name>
</gene>
<evidence type="ECO:0000256" key="6">
    <source>
        <dbReference type="ARBA" id="ARBA00022619"/>
    </source>
</evidence>
<protein>
    <recommendedName>
        <fullName evidence="5 9">Riboflavin synthase</fullName>
        <ecNumber evidence="4 9">2.5.1.9</ecNumber>
    </recommendedName>
</protein>
<evidence type="ECO:0000256" key="5">
    <source>
        <dbReference type="ARBA" id="ARBA00013950"/>
    </source>
</evidence>
<sequence length="224" mass="24075">MFTGIIQCTGRIVAVARRGDERRFTIEPAESFADLRDGESIAHNGVCLSVESHGARDYVAYASGETIARTTLGALAVGAEVNLERALAIGDRLGGHLVSGHVDCVAHVRRLIPAGASLRVEIAFPAAHAPEVIAKGSVALDGISLTINDCTRDVLQVNVIPDTQKRTTMRHWRAGTAVNMETDVIGKYVRRLLQCGEAQPSVNGERPPQAAKISRDFLLRNGFL</sequence>
<dbReference type="Proteomes" id="UP000823821">
    <property type="component" value="Unassembled WGS sequence"/>
</dbReference>
<evidence type="ECO:0000256" key="3">
    <source>
        <dbReference type="ARBA" id="ARBA00004887"/>
    </source>
</evidence>